<dbReference type="Pfam" id="PF07655">
    <property type="entry name" value="Secretin_N_2"/>
    <property type="match status" value="1"/>
</dbReference>
<evidence type="ECO:0000256" key="2">
    <source>
        <dbReference type="ARBA" id="ARBA00022729"/>
    </source>
</evidence>
<evidence type="ECO:0000259" key="5">
    <source>
        <dbReference type="Pfam" id="PF00263"/>
    </source>
</evidence>
<accession>A7I273</accession>
<evidence type="ECO:0000313" key="8">
    <source>
        <dbReference type="Proteomes" id="UP000002407"/>
    </source>
</evidence>
<dbReference type="AlphaFoldDB" id="A7I273"/>
<dbReference type="GO" id="GO:0015627">
    <property type="term" value="C:type II protein secretion system complex"/>
    <property type="evidence" value="ECO:0007669"/>
    <property type="project" value="TreeGrafter"/>
</dbReference>
<dbReference type="InterPro" id="IPR004845">
    <property type="entry name" value="T2SS_GspD_CS"/>
</dbReference>
<gene>
    <name evidence="7" type="ordered locus">CHAB381_1056</name>
</gene>
<protein>
    <submittedName>
        <fullName evidence="7">Type II and III secretion system protein</fullName>
    </submittedName>
</protein>
<dbReference type="Proteomes" id="UP000002407">
    <property type="component" value="Chromosome"/>
</dbReference>
<evidence type="ECO:0000256" key="1">
    <source>
        <dbReference type="ARBA" id="ARBA00004370"/>
    </source>
</evidence>
<dbReference type="OrthoDB" id="9775455at2"/>
<dbReference type="GO" id="GO:0019867">
    <property type="term" value="C:outer membrane"/>
    <property type="evidence" value="ECO:0007669"/>
    <property type="project" value="InterPro"/>
</dbReference>
<comment type="subcellular location">
    <subcellularLocation>
        <location evidence="1">Membrane</location>
    </subcellularLocation>
</comment>
<dbReference type="PROSITE" id="PS00875">
    <property type="entry name" value="T2SP_D"/>
    <property type="match status" value="1"/>
</dbReference>
<dbReference type="InterPro" id="IPR050810">
    <property type="entry name" value="Bact_Secretion_Sys_Channel"/>
</dbReference>
<evidence type="ECO:0000256" key="3">
    <source>
        <dbReference type="ARBA" id="ARBA00023136"/>
    </source>
</evidence>
<keyword evidence="2 4" id="KW-0732">Signal</keyword>
<feature type="domain" description="Type II/III secretion system secretin-like" evidence="5">
    <location>
        <begin position="342"/>
        <end position="518"/>
    </location>
</feature>
<dbReference type="EMBL" id="CP000776">
    <property type="protein sequence ID" value="ABS51002.1"/>
    <property type="molecule type" value="Genomic_DNA"/>
</dbReference>
<evidence type="ECO:0000256" key="4">
    <source>
        <dbReference type="SAM" id="SignalP"/>
    </source>
</evidence>
<dbReference type="NCBIfam" id="TIGR02519">
    <property type="entry name" value="pilus_MshL"/>
    <property type="match status" value="1"/>
</dbReference>
<keyword evidence="3" id="KW-0472">Membrane</keyword>
<dbReference type="Pfam" id="PF00263">
    <property type="entry name" value="Secretin"/>
    <property type="match status" value="1"/>
</dbReference>
<dbReference type="InterPro" id="IPR013358">
    <property type="entry name" value="Pilus_biogenesis_MshL"/>
</dbReference>
<sequence>MSLLHISKKIGIATLLAVSVATSLNAASSSCDKRAFNIKVNDVVTLNEMLTQLSDVCKFSVVAKDAVAAEELKKELQGVGIKDLSLREIFDLLISENNLSYDFSNNVLKISALQTKTFKVDYITSVREATAVTKASVDSDPIEMGNEGNSESKQDNLISAKEKFDFWEKISDEVTSILNNGTEKYVAIAPIINQNAGLVTVTGMKSQIARVDAYINKMKKRLERQVSLDVSIVAVELSNSYTTGIDWSKFQLGFNTYLNGDPSTPTSYSFGNRNKVGQVTSLPQIEDIKDKDGKILFSRPTSLGTWDYKEKSMGSVKASDSNGVWAIGANLNFNIDGMINFLETKGKTKIISSPKVTTMNNQPAIISVGDVINYRIQENTTSGGQTDAGTTSVTYTNYSTFIGILLNILPEISDDNRIMLRVNPSLSDFKYQADREATAQLDRVMAPDTIQKKISSVVWVDDGDTVILGGLIGQNKGKDNKNVPFLSDIPLIGNLFKSTADRLTTTELVFVITPRIIDNTDTKVSDSLKELGFSKSLYTNE</sequence>
<dbReference type="PRINTS" id="PR00811">
    <property type="entry name" value="BCTERIALGSPD"/>
</dbReference>
<feature type="chain" id="PRO_5002710686" evidence="4">
    <location>
        <begin position="27"/>
        <end position="541"/>
    </location>
</feature>
<dbReference type="PANTHER" id="PTHR30332:SF24">
    <property type="entry name" value="SECRETIN GSPD-RELATED"/>
    <property type="match status" value="1"/>
</dbReference>
<reference evidence="8" key="1">
    <citation type="submission" date="2007-07" db="EMBL/GenBank/DDBJ databases">
        <title>Complete genome sequence of Campylobacter hominis ATCC BAA-381, a commensal isolated from the human gastrointestinal tract.</title>
        <authorList>
            <person name="Fouts D.E."/>
            <person name="Mongodin E.F."/>
            <person name="Puiu D."/>
            <person name="Sebastian Y."/>
            <person name="Miller W.G."/>
            <person name="Mandrell R.E."/>
            <person name="Nelson K.E."/>
        </authorList>
    </citation>
    <scope>NUCLEOTIDE SEQUENCE [LARGE SCALE GENOMIC DNA]</scope>
    <source>
        <strain evidence="8">ATCC BAA-381 / DSM 21671 / CCUG 45161 / LMG 19568 / NCTC 13146 / CH001A</strain>
    </source>
</reference>
<dbReference type="RefSeq" id="WP_012108912.1">
    <property type="nucleotide sequence ID" value="NC_009714.1"/>
</dbReference>
<evidence type="ECO:0000313" key="7">
    <source>
        <dbReference type="EMBL" id="ABS51002.1"/>
    </source>
</evidence>
<dbReference type="KEGG" id="cha:CHAB381_1056"/>
<proteinExistence type="predicted"/>
<dbReference type="HOGENOM" id="CLU_006756_3_2_7"/>
<dbReference type="STRING" id="360107.CHAB381_1056"/>
<dbReference type="PANTHER" id="PTHR30332">
    <property type="entry name" value="PROBABLE GENERAL SECRETION PATHWAY PROTEIN D"/>
    <property type="match status" value="1"/>
</dbReference>
<dbReference type="eggNOG" id="COG1450">
    <property type="taxonomic scope" value="Bacteria"/>
</dbReference>
<organism evidence="7 8">
    <name type="scientific">Campylobacter hominis (strain ATCC BAA-381 / DSM 21671 / CCUG 45161 / LMG 19568 / NCTC 13146 / CH001A)</name>
    <dbReference type="NCBI Taxonomy" id="360107"/>
    <lineage>
        <taxon>Bacteria</taxon>
        <taxon>Pseudomonadati</taxon>
        <taxon>Campylobacterota</taxon>
        <taxon>Epsilonproteobacteria</taxon>
        <taxon>Campylobacterales</taxon>
        <taxon>Campylobacteraceae</taxon>
        <taxon>Campylobacter</taxon>
    </lineage>
</organism>
<dbReference type="GO" id="GO:0009297">
    <property type="term" value="P:pilus assembly"/>
    <property type="evidence" value="ECO:0007669"/>
    <property type="project" value="InterPro"/>
</dbReference>
<dbReference type="InterPro" id="IPR001775">
    <property type="entry name" value="GspD/PilQ"/>
</dbReference>
<dbReference type="InterPro" id="IPR011514">
    <property type="entry name" value="Secretin_N_2"/>
</dbReference>
<keyword evidence="8" id="KW-1185">Reference proteome</keyword>
<dbReference type="GO" id="GO:0009306">
    <property type="term" value="P:protein secretion"/>
    <property type="evidence" value="ECO:0007669"/>
    <property type="project" value="InterPro"/>
</dbReference>
<evidence type="ECO:0000259" key="6">
    <source>
        <dbReference type="Pfam" id="PF07655"/>
    </source>
</evidence>
<dbReference type="InterPro" id="IPR004846">
    <property type="entry name" value="T2SS/T3SS_dom"/>
</dbReference>
<feature type="domain" description="Secretin N-terminal" evidence="6">
    <location>
        <begin position="115"/>
        <end position="190"/>
    </location>
</feature>
<feature type="signal peptide" evidence="4">
    <location>
        <begin position="1"/>
        <end position="26"/>
    </location>
</feature>
<name>A7I273_CAMHC</name>